<protein>
    <submittedName>
        <fullName evidence="1">Uncharacterized protein</fullName>
    </submittedName>
</protein>
<proteinExistence type="predicted"/>
<dbReference type="GeneID" id="90644289"/>
<sequence length="110" mass="12901">MGHLDKTRRAVTHCYTYLFGWINAPEIEKIIRAYSKELTRHDLQTEVMNEATPAQRATCDVMFMAMYRLYFLLGPKVWYVLDLGKAPVLAMREWIYSYSSETERLSLTPS</sequence>
<keyword evidence="2" id="KW-1185">Reference proteome</keyword>
<dbReference type="Proteomes" id="UP001302367">
    <property type="component" value="Chromosome 4"/>
</dbReference>
<accession>A0ABZ0NR93</accession>
<name>A0ABZ0NR93_CERBT</name>
<gene>
    <name evidence="1" type="ORF">RHO25_006699</name>
</gene>
<evidence type="ECO:0000313" key="2">
    <source>
        <dbReference type="Proteomes" id="UP001302367"/>
    </source>
</evidence>
<dbReference type="EMBL" id="CP134187">
    <property type="protein sequence ID" value="WPB02065.1"/>
    <property type="molecule type" value="Genomic_DNA"/>
</dbReference>
<reference evidence="1 2" key="1">
    <citation type="submission" date="2023-09" db="EMBL/GenBank/DDBJ databases">
        <title>Complete-Gapless Cercospora beticola genome.</title>
        <authorList>
            <person name="Wyatt N.A."/>
            <person name="Spanner R.E."/>
            <person name="Bolton M.D."/>
        </authorList>
    </citation>
    <scope>NUCLEOTIDE SEQUENCE [LARGE SCALE GENOMIC DNA]</scope>
    <source>
        <strain evidence="1">Cb09-40</strain>
    </source>
</reference>
<organism evidence="1 2">
    <name type="scientific">Cercospora beticola</name>
    <name type="common">Sugarbeet leaf spot fungus</name>
    <dbReference type="NCBI Taxonomy" id="122368"/>
    <lineage>
        <taxon>Eukaryota</taxon>
        <taxon>Fungi</taxon>
        <taxon>Dikarya</taxon>
        <taxon>Ascomycota</taxon>
        <taxon>Pezizomycotina</taxon>
        <taxon>Dothideomycetes</taxon>
        <taxon>Dothideomycetidae</taxon>
        <taxon>Mycosphaerellales</taxon>
        <taxon>Mycosphaerellaceae</taxon>
        <taxon>Cercospora</taxon>
    </lineage>
</organism>
<dbReference type="RefSeq" id="XP_065458899.1">
    <property type="nucleotide sequence ID" value="XM_065602827.1"/>
</dbReference>
<evidence type="ECO:0000313" key="1">
    <source>
        <dbReference type="EMBL" id="WPB02065.1"/>
    </source>
</evidence>